<dbReference type="AlphaFoldDB" id="A0A1I5L903"/>
<keyword evidence="2" id="KW-1185">Reference proteome</keyword>
<gene>
    <name evidence="1" type="ORF">SAMN05518683_101149</name>
</gene>
<keyword evidence="1" id="KW-0378">Hydrolase</keyword>
<dbReference type="GO" id="GO:0004519">
    <property type="term" value="F:endonuclease activity"/>
    <property type="evidence" value="ECO:0007669"/>
    <property type="project" value="UniProtKB-KW"/>
</dbReference>
<accession>A0A1I5L903</accession>
<dbReference type="OrthoDB" id="2519014at2"/>
<evidence type="ECO:0000313" key="2">
    <source>
        <dbReference type="Proteomes" id="UP000198892"/>
    </source>
</evidence>
<dbReference type="STRING" id="1884432.SAMN05518683_101149"/>
<sequence>MMGARGFFLPFAMTPYVKEEYSKLGVAEHHMDQIPTSMRDVYVLTDSWYAATSLIHNVLQRGWHFIGGLKSNRVLLNGCIPQPVRDWANQ</sequence>
<dbReference type="Proteomes" id="UP000198892">
    <property type="component" value="Unassembled WGS sequence"/>
</dbReference>
<proteinExistence type="predicted"/>
<keyword evidence="1" id="KW-0255">Endonuclease</keyword>
<name>A0A1I5L903_9BACI</name>
<evidence type="ECO:0000313" key="1">
    <source>
        <dbReference type="EMBL" id="SFO93695.1"/>
    </source>
</evidence>
<dbReference type="SUPFAM" id="SSF53098">
    <property type="entry name" value="Ribonuclease H-like"/>
    <property type="match status" value="1"/>
</dbReference>
<protein>
    <submittedName>
        <fullName evidence="1">DDE superfamily endonuclease</fullName>
    </submittedName>
</protein>
<dbReference type="RefSeq" id="WP_139217042.1">
    <property type="nucleotide sequence ID" value="NZ_FOXD01000001.1"/>
</dbReference>
<organism evidence="1 2">
    <name type="scientific">Salibacterium halotolerans</name>
    <dbReference type="NCBI Taxonomy" id="1884432"/>
    <lineage>
        <taxon>Bacteria</taxon>
        <taxon>Bacillati</taxon>
        <taxon>Bacillota</taxon>
        <taxon>Bacilli</taxon>
        <taxon>Bacillales</taxon>
        <taxon>Bacillaceae</taxon>
    </lineage>
</organism>
<keyword evidence="1" id="KW-0540">Nuclease</keyword>
<dbReference type="InterPro" id="IPR012337">
    <property type="entry name" value="RNaseH-like_sf"/>
</dbReference>
<reference evidence="2" key="1">
    <citation type="submission" date="2016-10" db="EMBL/GenBank/DDBJ databases">
        <authorList>
            <person name="Varghese N."/>
            <person name="Submissions S."/>
        </authorList>
    </citation>
    <scope>NUCLEOTIDE SEQUENCE [LARGE SCALE GENOMIC DNA]</scope>
    <source>
        <strain evidence="2">S7</strain>
    </source>
</reference>
<dbReference type="EMBL" id="FOXD01000001">
    <property type="protein sequence ID" value="SFO93695.1"/>
    <property type="molecule type" value="Genomic_DNA"/>
</dbReference>